<feature type="transmembrane region" description="Helical" evidence="1">
    <location>
        <begin position="34"/>
        <end position="50"/>
    </location>
</feature>
<keyword evidence="1" id="KW-0812">Transmembrane</keyword>
<gene>
    <name evidence="2" type="ORF">GIY56_01610</name>
</gene>
<name>A0A6L6HKN0_9RHOB</name>
<reference evidence="2 3" key="1">
    <citation type="submission" date="2019-11" db="EMBL/GenBank/DDBJ databases">
        <authorList>
            <person name="Lang L."/>
        </authorList>
    </citation>
    <scope>NUCLEOTIDE SEQUENCE [LARGE SCALE GENOMIC DNA]</scope>
    <source>
        <strain evidence="2 3">YIM 132242</strain>
    </source>
</reference>
<dbReference type="EMBL" id="WMBT01000001">
    <property type="protein sequence ID" value="MTD98981.1"/>
    <property type="molecule type" value="Genomic_DNA"/>
</dbReference>
<dbReference type="RefSeq" id="WP_154763061.1">
    <property type="nucleotide sequence ID" value="NZ_WMBT01000001.1"/>
</dbReference>
<keyword evidence="3" id="KW-1185">Reference proteome</keyword>
<proteinExistence type="predicted"/>
<dbReference type="AlphaFoldDB" id="A0A6L6HKN0"/>
<evidence type="ECO:0000313" key="2">
    <source>
        <dbReference type="EMBL" id="MTD98981.1"/>
    </source>
</evidence>
<keyword evidence="1" id="KW-0472">Membrane</keyword>
<comment type="caution">
    <text evidence="2">The sequence shown here is derived from an EMBL/GenBank/DDBJ whole genome shotgun (WGS) entry which is preliminary data.</text>
</comment>
<organism evidence="2 3">
    <name type="scientific">Paracoccus lichenicola</name>
    <dbReference type="NCBI Taxonomy" id="2665644"/>
    <lineage>
        <taxon>Bacteria</taxon>
        <taxon>Pseudomonadati</taxon>
        <taxon>Pseudomonadota</taxon>
        <taxon>Alphaproteobacteria</taxon>
        <taxon>Rhodobacterales</taxon>
        <taxon>Paracoccaceae</taxon>
        <taxon>Paracoccus</taxon>
    </lineage>
</organism>
<dbReference type="Pfam" id="PF10658">
    <property type="entry name" value="DUF2484"/>
    <property type="match status" value="1"/>
</dbReference>
<accession>A0A6L6HKN0</accession>
<sequence length="81" mass="8967">MIHSAVLALAVVIGWLILARLARSLRRRQRQRALWILVATGVPILGWLTYTCGPWAGIAFLSVGVLVLVRLPLRTRTRAAP</sequence>
<dbReference type="InterPro" id="IPR018919">
    <property type="entry name" value="DUF2484"/>
</dbReference>
<keyword evidence="1" id="KW-1133">Transmembrane helix</keyword>
<evidence type="ECO:0000256" key="1">
    <source>
        <dbReference type="SAM" id="Phobius"/>
    </source>
</evidence>
<feature type="transmembrane region" description="Helical" evidence="1">
    <location>
        <begin position="56"/>
        <end position="73"/>
    </location>
</feature>
<dbReference type="Proteomes" id="UP000481417">
    <property type="component" value="Unassembled WGS sequence"/>
</dbReference>
<protein>
    <submittedName>
        <fullName evidence="2">DUF2484 family protein</fullName>
    </submittedName>
</protein>
<feature type="transmembrane region" description="Helical" evidence="1">
    <location>
        <begin position="6"/>
        <end position="22"/>
    </location>
</feature>
<evidence type="ECO:0000313" key="3">
    <source>
        <dbReference type="Proteomes" id="UP000481417"/>
    </source>
</evidence>